<dbReference type="GO" id="GO:0019432">
    <property type="term" value="P:triglyceride biosynthetic process"/>
    <property type="evidence" value="ECO:0007669"/>
    <property type="project" value="TreeGrafter"/>
</dbReference>
<proteinExistence type="inferred from homology"/>
<dbReference type="GO" id="GO:0008654">
    <property type="term" value="P:phospholipid biosynthetic process"/>
    <property type="evidence" value="ECO:0007669"/>
    <property type="project" value="TreeGrafter"/>
</dbReference>
<dbReference type="SMART" id="SM00563">
    <property type="entry name" value="PlsC"/>
    <property type="match status" value="1"/>
</dbReference>
<evidence type="ECO:0000313" key="7">
    <source>
        <dbReference type="EMBL" id="CCC90203.1"/>
    </source>
</evidence>
<dbReference type="GO" id="GO:0004366">
    <property type="term" value="F:glycerol-3-phosphate O-acyltransferase activity"/>
    <property type="evidence" value="ECO:0007669"/>
    <property type="project" value="TreeGrafter"/>
</dbReference>
<evidence type="ECO:0000256" key="1">
    <source>
        <dbReference type="ARBA" id="ARBA00004184"/>
    </source>
</evidence>
<evidence type="ECO:0000256" key="4">
    <source>
        <dbReference type="ARBA" id="ARBA00023136"/>
    </source>
</evidence>
<reference evidence="7" key="1">
    <citation type="journal article" date="2012" name="Proc. Natl. Acad. Sci. U.S.A.">
        <title>Antigenic diversity is generated by distinct evolutionary mechanisms in African trypanosome species.</title>
        <authorList>
            <person name="Jackson A.P."/>
            <person name="Berry A."/>
            <person name="Aslett M."/>
            <person name="Allison H.C."/>
            <person name="Burton P."/>
            <person name="Vavrova-Anderson J."/>
            <person name="Brown R."/>
            <person name="Browne H."/>
            <person name="Corton N."/>
            <person name="Hauser H."/>
            <person name="Gamble J."/>
            <person name="Gilderthorp R."/>
            <person name="Marcello L."/>
            <person name="McQuillan J."/>
            <person name="Otto T.D."/>
            <person name="Quail M.A."/>
            <person name="Sanders M.J."/>
            <person name="van Tonder A."/>
            <person name="Ginger M.L."/>
            <person name="Field M.C."/>
            <person name="Barry J.D."/>
            <person name="Hertz-Fowler C."/>
            <person name="Berriman M."/>
        </authorList>
    </citation>
    <scope>NUCLEOTIDE SEQUENCE</scope>
    <source>
        <strain evidence="7">IL3000</strain>
    </source>
</reference>
<dbReference type="EMBL" id="HE575317">
    <property type="protein sequence ID" value="CCC90203.1"/>
    <property type="molecule type" value="Genomic_DNA"/>
</dbReference>
<comment type="subcellular location">
    <subcellularLocation>
        <location evidence="1">Endomembrane system</location>
        <topology evidence="1">Peripheral membrane protein</topology>
    </subcellularLocation>
</comment>
<keyword evidence="5" id="KW-0012">Acyltransferase</keyword>
<dbReference type="GO" id="GO:0031966">
    <property type="term" value="C:mitochondrial membrane"/>
    <property type="evidence" value="ECO:0007669"/>
    <property type="project" value="TreeGrafter"/>
</dbReference>
<dbReference type="AlphaFoldDB" id="G0ULE8"/>
<feature type="domain" description="Phospholipid/glycerol acyltransferase" evidence="6">
    <location>
        <begin position="325"/>
        <end position="455"/>
    </location>
</feature>
<evidence type="ECO:0000256" key="2">
    <source>
        <dbReference type="ARBA" id="ARBA00007937"/>
    </source>
</evidence>
<keyword evidence="3" id="KW-0808">Transferase</keyword>
<name>G0ULE8_TRYCI</name>
<comment type="similarity">
    <text evidence="2">Belongs to the GPAT/DAPAT family.</text>
</comment>
<keyword evidence="4" id="KW-0472">Membrane</keyword>
<dbReference type="Pfam" id="PF01553">
    <property type="entry name" value="Acyltransferase"/>
    <property type="match status" value="1"/>
</dbReference>
<dbReference type="Pfam" id="PF19277">
    <property type="entry name" value="GPAT_C"/>
    <property type="match status" value="1"/>
</dbReference>
<dbReference type="PANTHER" id="PTHR12563">
    <property type="entry name" value="GLYCEROL-3-PHOSPHATE ACYLTRANSFERASE"/>
    <property type="match status" value="1"/>
</dbReference>
<dbReference type="InterPro" id="IPR045520">
    <property type="entry name" value="GPAT/DHAPAT_C"/>
</dbReference>
<dbReference type="GO" id="GO:0006631">
    <property type="term" value="P:fatty acid metabolic process"/>
    <property type="evidence" value="ECO:0007669"/>
    <property type="project" value="TreeGrafter"/>
</dbReference>
<dbReference type="PANTHER" id="PTHR12563:SF17">
    <property type="entry name" value="DIHYDROXYACETONE PHOSPHATE ACYLTRANSFERASE"/>
    <property type="match status" value="1"/>
</dbReference>
<dbReference type="GO" id="GO:0006072">
    <property type="term" value="P:glycerol-3-phosphate metabolic process"/>
    <property type="evidence" value="ECO:0007669"/>
    <property type="project" value="TreeGrafter"/>
</dbReference>
<gene>
    <name evidence="7" type="ORF">TCIL3000_4_2960</name>
</gene>
<evidence type="ECO:0000256" key="5">
    <source>
        <dbReference type="ARBA" id="ARBA00023315"/>
    </source>
</evidence>
<accession>G0ULE8</accession>
<evidence type="ECO:0000259" key="6">
    <source>
        <dbReference type="SMART" id="SM00563"/>
    </source>
</evidence>
<organism evidence="7">
    <name type="scientific">Trypanosoma congolense (strain IL3000)</name>
    <dbReference type="NCBI Taxonomy" id="1068625"/>
    <lineage>
        <taxon>Eukaryota</taxon>
        <taxon>Discoba</taxon>
        <taxon>Euglenozoa</taxon>
        <taxon>Kinetoplastea</taxon>
        <taxon>Metakinetoplastina</taxon>
        <taxon>Trypanosomatida</taxon>
        <taxon>Trypanosomatidae</taxon>
        <taxon>Trypanosoma</taxon>
        <taxon>Nannomonas</taxon>
    </lineage>
</organism>
<dbReference type="InterPro" id="IPR041728">
    <property type="entry name" value="GPAT/DHAPAT_LPLAT"/>
</dbReference>
<dbReference type="InterPro" id="IPR022284">
    <property type="entry name" value="GPAT/DHAPAT"/>
</dbReference>
<dbReference type="GO" id="GO:0012505">
    <property type="term" value="C:endomembrane system"/>
    <property type="evidence" value="ECO:0007669"/>
    <property type="project" value="UniProtKB-SubCell"/>
</dbReference>
<feature type="non-terminal residue" evidence="7">
    <location>
        <position position="746"/>
    </location>
</feature>
<dbReference type="CDD" id="cd07993">
    <property type="entry name" value="LPLAT_DHAPAT-like"/>
    <property type="match status" value="1"/>
</dbReference>
<evidence type="ECO:0000256" key="3">
    <source>
        <dbReference type="ARBA" id="ARBA00022679"/>
    </source>
</evidence>
<sequence length="746" mass="84045">MFAQYLMDYYGRAVMDAVKTSPLRWLLDSSPRLRLNATVSDWVNFGISTMMPFQCYYRRAAEHRRKQLQAFHHNFSTTRTAVEVLNNVDMCLRDMTRPRQQLILIAQPGDGKPNECSVGQADWCPGPLCRMVEHDVALRPLYPPISPNSVTWDIYVKTIARAALERVVSQLAGQAAKAQVPQPQPLYHNDIIFHGPRRAPRNSLLTRFFPDDVRWLMRSGLQSNGEQAEAAPGLTEESMEAILRRPGVVRIIAETAKAESKTEEDVKKQAAAILRNVGDNLNQLNLRLFGLLVRRVLFQLYSEVTLNDAAFERLHAATCMPQTYVMLLPAHRSYMDFIIMTYLLLVMGLPLPHVCAGEDFLRMGHITKFLRGGGAFFIRRTFRNDPLYYALFKEYIHSLVIRRQMIEFFIEGTRSRTGKAQRPMLGLLKCALSASLDAQEVVGDVCILPISISYDELLEAKLYATEQLGLSKPKETFGNLLRASTLLKRRHGKIHVYVGEPFSLKSFRNDPHQCPTGFEPKQNCVRSIPQGNVSNGSEDSHVQQGTFLRLLTNLAWHVVHKIQQNTVITPTALLSTVVHTFSTTAEGISLKEAQTHVLWLRDYIIKRDARLSEDCARSNGEELCRIALFHLAEFVEVRVEGGEKWLAICPEREAPLGLAICSNQLIHILVDEAIVAVTAQCVGELSHDTNTIHVQTNMLESECEPLRSLLAGKFQGLHLLVPLHLRGVVQTCPEATTHPRQGESCG</sequence>
<dbReference type="SUPFAM" id="SSF69593">
    <property type="entry name" value="Glycerol-3-phosphate (1)-acyltransferase"/>
    <property type="match status" value="1"/>
</dbReference>
<dbReference type="InterPro" id="IPR002123">
    <property type="entry name" value="Plipid/glycerol_acylTrfase"/>
</dbReference>
<protein>
    <submittedName>
        <fullName evidence="7">Uncharacterized protein TCIL3000_4_2960</fullName>
    </submittedName>
</protein>
<dbReference type="VEuPathDB" id="TriTrypDB:TcIL3000_4_2960"/>